<evidence type="ECO:0000259" key="3">
    <source>
        <dbReference type="PROSITE" id="PS50015"/>
    </source>
</evidence>
<dbReference type="SUPFAM" id="SSF47862">
    <property type="entry name" value="Saposin"/>
    <property type="match status" value="8"/>
</dbReference>
<feature type="domain" description="Saposin B-type" evidence="3">
    <location>
        <begin position="101"/>
        <end position="182"/>
    </location>
</feature>
<comment type="caution">
    <text evidence="4">The sequence shown here is derived from an EMBL/GenBank/DDBJ whole genome shotgun (WGS) entry which is preliminary data.</text>
</comment>
<feature type="domain" description="Saposin B-type" evidence="3">
    <location>
        <begin position="1"/>
        <end position="81"/>
    </location>
</feature>
<evidence type="ECO:0000256" key="2">
    <source>
        <dbReference type="ARBA" id="ARBA00023180"/>
    </source>
</evidence>
<protein>
    <recommendedName>
        <fullName evidence="3">Saposin B-type domain-containing protein</fullName>
    </recommendedName>
</protein>
<organism evidence="4 5">
    <name type="scientific">Tegillarca granosa</name>
    <name type="common">Malaysian cockle</name>
    <name type="synonym">Anadara granosa</name>
    <dbReference type="NCBI Taxonomy" id="220873"/>
    <lineage>
        <taxon>Eukaryota</taxon>
        <taxon>Metazoa</taxon>
        <taxon>Spiralia</taxon>
        <taxon>Lophotrochozoa</taxon>
        <taxon>Mollusca</taxon>
        <taxon>Bivalvia</taxon>
        <taxon>Autobranchia</taxon>
        <taxon>Pteriomorphia</taxon>
        <taxon>Arcoida</taxon>
        <taxon>Arcoidea</taxon>
        <taxon>Arcidae</taxon>
        <taxon>Tegillarca</taxon>
    </lineage>
</organism>
<feature type="domain" description="Saposin B-type" evidence="3">
    <location>
        <begin position="207"/>
        <end position="288"/>
    </location>
</feature>
<dbReference type="InterPro" id="IPR008139">
    <property type="entry name" value="SaposinB_dom"/>
</dbReference>
<feature type="domain" description="Saposin B-type" evidence="3">
    <location>
        <begin position="309"/>
        <end position="390"/>
    </location>
</feature>
<dbReference type="EMBL" id="JARBDR010000214">
    <property type="protein sequence ID" value="KAJ8319520.1"/>
    <property type="molecule type" value="Genomic_DNA"/>
</dbReference>
<feature type="domain" description="Saposin B-type" evidence="3">
    <location>
        <begin position="677"/>
        <end position="755"/>
    </location>
</feature>
<feature type="domain" description="Saposin B-type" evidence="3">
    <location>
        <begin position="495"/>
        <end position="573"/>
    </location>
</feature>
<accession>A0ABQ9FQJ3</accession>
<sequence>MNAPCVRLLIDETRQMIKNKVTQETILDFFEGGCNFLPDDALKQQCALIVKNYIPEFFNLLNSNMTSEQMCAVIQICSGFEDKVREVQKQPQTPKKPSFLDTKVCTDCKNFFTDIQNMVKDNDTIMQMENLLKQTLCSQLGELESECDSVVDQYVPVLLQSLAQQVDPVITCRIIGFCTNGDLGKALQIRLKLKHIVKQISKKSIGKTEQCELCETLMKDAQEFVRNKQNQDQIMSFIETKICPKFGLFATECKNMTKEYAALIFDLLVNEFDPDAVCAIVGFCRNSTLAIRPKVMAAKVGTSVVKVKSSVTCEACKLVVSQIDSLLKMNKTQEEIKTLLDDFCDILPAEYKDTCISVADVYLPSILELLEQELDPETICTKINLCNPAKKVFVQKTLHSTTSATAVSCETCKLVAGYVESALKENKTQEEMEAFIDRLCNLLPSSEQNECLELVNKYLPTIILLLTEEVSADDICNSLGFCPATVHKNIPKVFGTTDCDICVELVNFAKDFFKNYSKDDVKLAFNKLCQLVQSYQQQCTKYVELYLPLIMDYLASAQATQLCKGGGFCSAPKLQSYPVKTVKNQAYCDVCKLIAQELDSLISDKSVQKQVEEALDQVCSKLPDQYQQECKSLVEEYYQYIVQIIITELSPNTLCNSLGLCTSSASSLMRRLAIKAPSKTCPICMTFVTEIKKIIGKYSSAQIQQFLNHLCKLVPSYSAQCNDYVSEYLSIVIEELKDMSAQDLCKASTLCTKDIVKSTDEKCLVCETVVNYISESLMENSTEQDILKLLEQVCKDLPGDIGTECTALVNEYGIQIIQMIQQRINPKEICEKIKFCTSMGAQKVKDIKLVKDTTLRFRSRQSQLNKAVLMEMSPKSVQKKKTTIKDVVNSLKGKLPDIRRKVESMERRKNHRLLGKKFFRQAAEKIILNTRR</sequence>
<evidence type="ECO:0000313" key="5">
    <source>
        <dbReference type="Proteomes" id="UP001217089"/>
    </source>
</evidence>
<dbReference type="SMART" id="SM00741">
    <property type="entry name" value="SapB"/>
    <property type="match status" value="9"/>
</dbReference>
<feature type="domain" description="Saposin B-type" evidence="3">
    <location>
        <begin position="405"/>
        <end position="486"/>
    </location>
</feature>
<name>A0ABQ9FQJ3_TEGGR</name>
<dbReference type="Gene3D" id="1.10.225.10">
    <property type="entry name" value="Saposin-like"/>
    <property type="match status" value="9"/>
</dbReference>
<dbReference type="PRINTS" id="PR01797">
    <property type="entry name" value="SAPOSIN"/>
</dbReference>
<dbReference type="InterPro" id="IPR008138">
    <property type="entry name" value="SapB_2"/>
</dbReference>
<feature type="domain" description="Saposin B-type" evidence="3">
    <location>
        <begin position="759"/>
        <end position="840"/>
    </location>
</feature>
<dbReference type="PANTHER" id="PTHR11480">
    <property type="entry name" value="SAPOSIN-RELATED"/>
    <property type="match status" value="1"/>
</dbReference>
<dbReference type="InterPro" id="IPR011001">
    <property type="entry name" value="Saposin-like"/>
</dbReference>
<feature type="domain" description="Saposin B-type" evidence="3">
    <location>
        <begin position="584"/>
        <end position="665"/>
    </location>
</feature>
<dbReference type="Pfam" id="PF03489">
    <property type="entry name" value="SapB_2"/>
    <property type="match status" value="9"/>
</dbReference>
<reference evidence="4 5" key="1">
    <citation type="submission" date="2022-12" db="EMBL/GenBank/DDBJ databases">
        <title>Chromosome-level genome of Tegillarca granosa.</title>
        <authorList>
            <person name="Kim J."/>
        </authorList>
    </citation>
    <scope>NUCLEOTIDE SEQUENCE [LARGE SCALE GENOMIC DNA]</scope>
    <source>
        <strain evidence="4">Teg-2019</strain>
        <tissue evidence="4">Adductor muscle</tissue>
    </source>
</reference>
<gene>
    <name evidence="4" type="ORF">KUTeg_004611</name>
</gene>
<keyword evidence="1" id="KW-1015">Disulfide bond</keyword>
<dbReference type="InterPro" id="IPR007856">
    <property type="entry name" value="SapB_1"/>
</dbReference>
<dbReference type="InterPro" id="IPR051428">
    <property type="entry name" value="Sphingo_Act-Surfact_Prot"/>
</dbReference>
<keyword evidence="5" id="KW-1185">Reference proteome</keyword>
<dbReference type="PANTHER" id="PTHR11480:SF3">
    <property type="entry name" value="BCDNA.GH08312"/>
    <property type="match status" value="1"/>
</dbReference>
<evidence type="ECO:0000256" key="1">
    <source>
        <dbReference type="ARBA" id="ARBA00023157"/>
    </source>
</evidence>
<dbReference type="Pfam" id="PF05184">
    <property type="entry name" value="SapB_1"/>
    <property type="match status" value="4"/>
</dbReference>
<dbReference type="PROSITE" id="PS50015">
    <property type="entry name" value="SAP_B"/>
    <property type="match status" value="9"/>
</dbReference>
<dbReference type="InterPro" id="IPR008373">
    <property type="entry name" value="Saposin"/>
</dbReference>
<proteinExistence type="predicted"/>
<keyword evidence="2" id="KW-0325">Glycoprotein</keyword>
<dbReference type="Proteomes" id="UP001217089">
    <property type="component" value="Unassembled WGS sequence"/>
</dbReference>
<evidence type="ECO:0000313" key="4">
    <source>
        <dbReference type="EMBL" id="KAJ8319520.1"/>
    </source>
</evidence>